<sequence>MQPGYIYKLEFPYEDGQGSKNRPVLILVLSEDKGKALGLKITGTSRSNRIEIKNSPNSGLNKVSHVQFDRYAFFDNISKTPLGKLSADDMKEIVKHFSAYHDV</sequence>
<name>A0A417YGB4_9BACI</name>
<dbReference type="Pfam" id="PF02452">
    <property type="entry name" value="PemK_toxin"/>
    <property type="match status" value="1"/>
</dbReference>
<evidence type="ECO:0000256" key="2">
    <source>
        <dbReference type="ARBA" id="ARBA00022649"/>
    </source>
</evidence>
<comment type="caution">
    <text evidence="3">The sequence shown here is derived from an EMBL/GenBank/DDBJ whole genome shotgun (WGS) entry which is preliminary data.</text>
</comment>
<reference evidence="3 4" key="1">
    <citation type="journal article" date="2007" name="Int. J. Syst. Evol. Microbiol.">
        <title>Oceanobacillus profundus sp. nov., isolated from a deep-sea sediment core.</title>
        <authorList>
            <person name="Kim Y.G."/>
            <person name="Choi D.H."/>
            <person name="Hyun S."/>
            <person name="Cho B.C."/>
        </authorList>
    </citation>
    <scope>NUCLEOTIDE SEQUENCE [LARGE SCALE GENOMIC DNA]</scope>
    <source>
        <strain evidence="3 4">DSM 18246</strain>
    </source>
</reference>
<gene>
    <name evidence="3" type="ORF">D1B32_11525</name>
</gene>
<dbReference type="InterPro" id="IPR003477">
    <property type="entry name" value="PemK-like"/>
</dbReference>
<keyword evidence="2" id="KW-1277">Toxin-antitoxin system</keyword>
<comment type="similarity">
    <text evidence="1">Belongs to the PemK/MazF family.</text>
</comment>
<dbReference type="GO" id="GO:0003677">
    <property type="term" value="F:DNA binding"/>
    <property type="evidence" value="ECO:0007669"/>
    <property type="project" value="InterPro"/>
</dbReference>
<keyword evidence="4" id="KW-1185">Reference proteome</keyword>
<dbReference type="Proteomes" id="UP000285456">
    <property type="component" value="Unassembled WGS sequence"/>
</dbReference>
<dbReference type="Gene3D" id="2.30.30.110">
    <property type="match status" value="1"/>
</dbReference>
<evidence type="ECO:0000256" key="1">
    <source>
        <dbReference type="ARBA" id="ARBA00007521"/>
    </source>
</evidence>
<protein>
    <recommendedName>
        <fullName evidence="5">Type II toxin-antitoxin system PemK/MazF family toxin</fullName>
    </recommendedName>
</protein>
<dbReference type="InterPro" id="IPR011067">
    <property type="entry name" value="Plasmid_toxin/cell-grow_inhib"/>
</dbReference>
<organism evidence="3 4">
    <name type="scientific">Oceanobacillus profundus</name>
    <dbReference type="NCBI Taxonomy" id="372463"/>
    <lineage>
        <taxon>Bacteria</taxon>
        <taxon>Bacillati</taxon>
        <taxon>Bacillota</taxon>
        <taxon>Bacilli</taxon>
        <taxon>Bacillales</taxon>
        <taxon>Bacillaceae</taxon>
        <taxon>Oceanobacillus</taxon>
    </lineage>
</organism>
<evidence type="ECO:0008006" key="5">
    <source>
        <dbReference type="Google" id="ProtNLM"/>
    </source>
</evidence>
<dbReference type="RefSeq" id="WP_118889419.1">
    <property type="nucleotide sequence ID" value="NZ_PHUT01000007.1"/>
</dbReference>
<dbReference type="SUPFAM" id="SSF50118">
    <property type="entry name" value="Cell growth inhibitor/plasmid maintenance toxic component"/>
    <property type="match status" value="1"/>
</dbReference>
<evidence type="ECO:0000313" key="3">
    <source>
        <dbReference type="EMBL" id="RHW31861.1"/>
    </source>
</evidence>
<proteinExistence type="inferred from homology"/>
<dbReference type="OrthoDB" id="2973736at2"/>
<dbReference type="EMBL" id="QWEH01000007">
    <property type="protein sequence ID" value="RHW31861.1"/>
    <property type="molecule type" value="Genomic_DNA"/>
</dbReference>
<dbReference type="AlphaFoldDB" id="A0A417YGB4"/>
<evidence type="ECO:0000313" key="4">
    <source>
        <dbReference type="Proteomes" id="UP000285456"/>
    </source>
</evidence>
<accession>A0A417YGB4</accession>